<dbReference type="SUPFAM" id="SSF57756">
    <property type="entry name" value="Retrovirus zinc finger-like domains"/>
    <property type="match status" value="1"/>
</dbReference>
<accession>T1IT31</accession>
<dbReference type="GO" id="GO:0003676">
    <property type="term" value="F:nucleic acid binding"/>
    <property type="evidence" value="ECO:0007669"/>
    <property type="project" value="InterPro"/>
</dbReference>
<reference evidence="4" key="2">
    <citation type="submission" date="2015-02" db="UniProtKB">
        <authorList>
            <consortium name="EnsemblMetazoa"/>
        </authorList>
    </citation>
    <scope>IDENTIFICATION</scope>
</reference>
<dbReference type="EnsemblMetazoa" id="SMAR004275-RA">
    <property type="protein sequence ID" value="SMAR004275-PA"/>
    <property type="gene ID" value="SMAR004275"/>
</dbReference>
<evidence type="ECO:0000256" key="2">
    <source>
        <dbReference type="SAM" id="MobiDB-lite"/>
    </source>
</evidence>
<dbReference type="STRING" id="126957.T1IT31"/>
<evidence type="ECO:0000259" key="3">
    <source>
        <dbReference type="PROSITE" id="PS50158"/>
    </source>
</evidence>
<dbReference type="eggNOG" id="ENOG502S5B0">
    <property type="taxonomic scope" value="Eukaryota"/>
</dbReference>
<dbReference type="PANTHER" id="PTHR33198">
    <property type="entry name" value="ANK_REP_REGION DOMAIN-CONTAINING PROTEIN-RELATED"/>
    <property type="match status" value="1"/>
</dbReference>
<dbReference type="PROSITE" id="PS50158">
    <property type="entry name" value="ZF_CCHC"/>
    <property type="match status" value="1"/>
</dbReference>
<sequence length="228" mass="26239">MGGHANEIFDALKLSENNQKVFETVLTAFTNRFIAKRNYIFERAKLNSRVQKEDETIDQFATEIYALSENCGLEKVTDVRAMLMCDRFVIGVKSKQLSEKLQLVEDLTFDKALVMARQYEQIKAQQPELQRNSEIKSEIKTEVDKVYTKGDQPKNKQYEKQDRPNNKQYERQDLRDRTGNNQTNSQAGCSRCGFPKHFTGRCPASGVNCSGCGKTGHYVRMCRTKKQK</sequence>
<feature type="region of interest" description="Disordered" evidence="2">
    <location>
        <begin position="144"/>
        <end position="187"/>
    </location>
</feature>
<reference evidence="5" key="1">
    <citation type="submission" date="2011-05" db="EMBL/GenBank/DDBJ databases">
        <authorList>
            <person name="Richards S.R."/>
            <person name="Qu J."/>
            <person name="Jiang H."/>
            <person name="Jhangiani S.N."/>
            <person name="Agravi P."/>
            <person name="Goodspeed R."/>
            <person name="Gross S."/>
            <person name="Mandapat C."/>
            <person name="Jackson L."/>
            <person name="Mathew T."/>
            <person name="Pu L."/>
            <person name="Thornton R."/>
            <person name="Saada N."/>
            <person name="Wilczek-Boney K.B."/>
            <person name="Lee S."/>
            <person name="Kovar C."/>
            <person name="Wu Y."/>
            <person name="Scherer S.E."/>
            <person name="Worley K.C."/>
            <person name="Muzny D.M."/>
            <person name="Gibbs R."/>
        </authorList>
    </citation>
    <scope>NUCLEOTIDE SEQUENCE</scope>
    <source>
        <strain evidence="5">Brora</strain>
    </source>
</reference>
<dbReference type="GO" id="GO:0008270">
    <property type="term" value="F:zinc ion binding"/>
    <property type="evidence" value="ECO:0007669"/>
    <property type="project" value="UniProtKB-KW"/>
</dbReference>
<dbReference type="OMA" id="ENCEFRD"/>
<organism evidence="4 5">
    <name type="scientific">Strigamia maritima</name>
    <name type="common">European centipede</name>
    <name type="synonym">Geophilus maritimus</name>
    <dbReference type="NCBI Taxonomy" id="126957"/>
    <lineage>
        <taxon>Eukaryota</taxon>
        <taxon>Metazoa</taxon>
        <taxon>Ecdysozoa</taxon>
        <taxon>Arthropoda</taxon>
        <taxon>Myriapoda</taxon>
        <taxon>Chilopoda</taxon>
        <taxon>Pleurostigmophora</taxon>
        <taxon>Geophilomorpha</taxon>
        <taxon>Linotaeniidae</taxon>
        <taxon>Strigamia</taxon>
    </lineage>
</organism>
<keyword evidence="1" id="KW-0479">Metal-binding</keyword>
<dbReference type="InterPro" id="IPR001878">
    <property type="entry name" value="Znf_CCHC"/>
</dbReference>
<dbReference type="HOGENOM" id="CLU_035540_0_0_1"/>
<dbReference type="SMART" id="SM00343">
    <property type="entry name" value="ZnF_C2HC"/>
    <property type="match status" value="2"/>
</dbReference>
<dbReference type="Proteomes" id="UP000014500">
    <property type="component" value="Unassembled WGS sequence"/>
</dbReference>
<dbReference type="AlphaFoldDB" id="T1IT31"/>
<feature type="domain" description="CCHC-type" evidence="3">
    <location>
        <begin position="209"/>
        <end position="223"/>
    </location>
</feature>
<keyword evidence="5" id="KW-1185">Reference proteome</keyword>
<proteinExistence type="predicted"/>
<dbReference type="PhylomeDB" id="T1IT31"/>
<dbReference type="PANTHER" id="PTHR33198:SF20">
    <property type="entry name" value="RETROTRANSPOSON GAG DOMAIN-CONTAINING PROTEIN"/>
    <property type="match status" value="1"/>
</dbReference>
<keyword evidence="1" id="KW-0863">Zinc-finger</keyword>
<dbReference type="InterPro" id="IPR036875">
    <property type="entry name" value="Znf_CCHC_sf"/>
</dbReference>
<protein>
    <recommendedName>
        <fullName evidence="3">CCHC-type domain-containing protein</fullName>
    </recommendedName>
</protein>
<keyword evidence="1" id="KW-0862">Zinc</keyword>
<evidence type="ECO:0000313" key="5">
    <source>
        <dbReference type="Proteomes" id="UP000014500"/>
    </source>
</evidence>
<evidence type="ECO:0000313" key="4">
    <source>
        <dbReference type="EnsemblMetazoa" id="SMAR004275-PA"/>
    </source>
</evidence>
<feature type="compositionally biased region" description="Basic and acidic residues" evidence="2">
    <location>
        <begin position="144"/>
        <end position="178"/>
    </location>
</feature>
<evidence type="ECO:0000256" key="1">
    <source>
        <dbReference type="PROSITE-ProRule" id="PRU00047"/>
    </source>
</evidence>
<dbReference type="EMBL" id="AFFK01019071">
    <property type="status" value="NOT_ANNOTATED_CDS"/>
    <property type="molecule type" value="Genomic_DNA"/>
</dbReference>
<name>T1IT31_STRMM</name>
<dbReference type="Gene3D" id="4.10.60.10">
    <property type="entry name" value="Zinc finger, CCHC-type"/>
    <property type="match status" value="1"/>
</dbReference>